<dbReference type="InterPro" id="IPR017853">
    <property type="entry name" value="GH"/>
</dbReference>
<dbReference type="VEuPathDB" id="FungiDB:SDRG_00547"/>
<feature type="chain" id="PRO_5004584388" description="Glycosyl hydrolase family 13 catalytic domain-containing protein" evidence="4">
    <location>
        <begin position="18"/>
        <end position="1027"/>
    </location>
</feature>
<dbReference type="GeneID" id="19941274"/>
<reference evidence="6 7" key="1">
    <citation type="submission" date="2012-04" db="EMBL/GenBank/DDBJ databases">
        <title>The Genome Sequence of Saprolegnia declina VS20.</title>
        <authorList>
            <consortium name="The Broad Institute Genome Sequencing Platform"/>
            <person name="Russ C."/>
            <person name="Nusbaum C."/>
            <person name="Tyler B."/>
            <person name="van West P."/>
            <person name="Dieguez-Uribeondo J."/>
            <person name="de Bruijn I."/>
            <person name="Tripathy S."/>
            <person name="Jiang R."/>
            <person name="Young S.K."/>
            <person name="Zeng Q."/>
            <person name="Gargeya S."/>
            <person name="Fitzgerald M."/>
            <person name="Haas B."/>
            <person name="Abouelleil A."/>
            <person name="Alvarado L."/>
            <person name="Arachchi H.M."/>
            <person name="Berlin A."/>
            <person name="Chapman S.B."/>
            <person name="Goldberg J."/>
            <person name="Griggs A."/>
            <person name="Gujja S."/>
            <person name="Hansen M."/>
            <person name="Howarth C."/>
            <person name="Imamovic A."/>
            <person name="Larimer J."/>
            <person name="McCowen C."/>
            <person name="Montmayeur A."/>
            <person name="Murphy C."/>
            <person name="Neiman D."/>
            <person name="Pearson M."/>
            <person name="Priest M."/>
            <person name="Roberts A."/>
            <person name="Saif S."/>
            <person name="Shea T."/>
            <person name="Sisk P."/>
            <person name="Sykes S."/>
            <person name="Wortman J."/>
            <person name="Nusbaum C."/>
            <person name="Birren B."/>
        </authorList>
    </citation>
    <scope>NUCLEOTIDE SEQUENCE [LARGE SCALE GENOMIC DNA]</scope>
    <source>
        <strain evidence="6 7">VS20</strain>
    </source>
</reference>
<dbReference type="GO" id="GO:0009313">
    <property type="term" value="P:oligosaccharide catabolic process"/>
    <property type="evidence" value="ECO:0007669"/>
    <property type="project" value="TreeGrafter"/>
</dbReference>
<protein>
    <recommendedName>
        <fullName evidence="5">Glycosyl hydrolase family 13 catalytic domain-containing protein</fullName>
    </recommendedName>
</protein>
<evidence type="ECO:0000256" key="2">
    <source>
        <dbReference type="ARBA" id="ARBA00022723"/>
    </source>
</evidence>
<evidence type="ECO:0000313" key="6">
    <source>
        <dbReference type="EMBL" id="EQC42828.1"/>
    </source>
</evidence>
<dbReference type="OMA" id="QYNCTER"/>
<name>T0SBM8_SAPDV</name>
<dbReference type="SUPFAM" id="SSF51445">
    <property type="entry name" value="(Trans)glycosidases"/>
    <property type="match status" value="2"/>
</dbReference>
<dbReference type="STRING" id="1156394.T0SBM8"/>
<dbReference type="CDD" id="cd11319">
    <property type="entry name" value="AmyAc_euk_AmyA"/>
    <property type="match status" value="1"/>
</dbReference>
<dbReference type="SMART" id="SM00642">
    <property type="entry name" value="Aamy"/>
    <property type="match status" value="1"/>
</dbReference>
<dbReference type="PANTHER" id="PTHR10357:SF215">
    <property type="entry name" value="ALPHA-AMYLASE 1"/>
    <property type="match status" value="1"/>
</dbReference>
<evidence type="ECO:0000256" key="4">
    <source>
        <dbReference type="SAM" id="SignalP"/>
    </source>
</evidence>
<keyword evidence="7" id="KW-1185">Reference proteome</keyword>
<dbReference type="InterPro" id="IPR013780">
    <property type="entry name" value="Glyco_hydro_b"/>
</dbReference>
<dbReference type="RefSeq" id="XP_008604251.1">
    <property type="nucleotide sequence ID" value="XM_008606029.1"/>
</dbReference>
<evidence type="ECO:0000313" key="7">
    <source>
        <dbReference type="Proteomes" id="UP000030762"/>
    </source>
</evidence>
<dbReference type="Proteomes" id="UP000030762">
    <property type="component" value="Unassembled WGS sequence"/>
</dbReference>
<dbReference type="Pfam" id="PF00128">
    <property type="entry name" value="Alpha-amylase"/>
    <property type="match status" value="2"/>
</dbReference>
<evidence type="ECO:0000259" key="5">
    <source>
        <dbReference type="SMART" id="SM00642"/>
    </source>
</evidence>
<accession>T0SBM8</accession>
<sequence>MRSASVVLAAAIASALGANPVIYEISTRPWLYELSLKYNRPMSLHDPSALALIQKELLALKATYNPDYIWMMGVWQLGAYGLNLDQTTKNDEFNSILPGWTKDDVIGSPYAVANYTCNPSIGSDDDLRALKSFLNANKMKLMLDFVPNHVAVDHPWACSQPEFLLPLDQADLGSRSCAKGPTVRPPCSSRSFYTGGDYWNSGWVDTVQLNYWSPALRSAQIETLSHIASLADGIRCDMAMSVLNREIELAWVNDNRNGNSCSTGSQGRMPTKFAASPPKTEFWADAIPVLKAKYPSLFLMAENYNYGFTPTPEDLYLQSLGFDVTYDMDALKTIDAMPIGSGKASFVDLVRASSAKYAKSVHFVENHDDNRAAGTLFNYKASAARAAALAVTSLPGTKLFFHGQFDCNPNRLSVQLRRGVSFKPDAYCQTWYADLLQTLTDDVHTRGNWLGIDSAPFSTSDGSDVISYKWQYNCTERLVVANYRDAWSNVRIPLSFPKITNKNTLVTISERLLGAGLTSKRSWTLPVKDLETSGLSVILSNFDSQVFDYSICPPSAPTAAPVTTTAPATTTAPVSTPAACTSPVTEIRNRTAAAWKERSVYQILTDRFAGPSSGACKDLSTYCGGTFNGIKSNLQYIRGMGFDAIWISPVVDNSPGGYHGYWARNWDKINANFGTPEELKALVDAAHALDMWIMVDVVANHVAPVGNDFSSIVPFNNPSHYHPSCEITDWSNQKMVETCRLSGLPDLDQSNAFVRSYLLKWITKLVTDYGFDGVRVDTVPEVAKDFWAEFNKAAGVFQVGEVFNGDPKYVGGYQPSVSSVFNYPMSFTIGDVFGAGQSMKAIKSRVDANSNYADPTILGSFVDNHDNPRFMNKYPNKQAQLRAATVFSLTTEGIPFVYYGTEQYYGGGVDPANRESLWTNLDTTSDLYKILSVVHRQRKKSQIWLSPWVERYAADNFYSFSRGAFLVALTNSNAQQHVKVSYHPFKDGDVVCNIFWPKDDCQTVAGGVDVYLNNGESKIYVLKSMLA</sequence>
<gene>
    <name evidence="6" type="ORF">SDRG_00547</name>
</gene>
<dbReference type="GO" id="GO:0004556">
    <property type="term" value="F:alpha-amylase activity"/>
    <property type="evidence" value="ECO:0007669"/>
    <property type="project" value="TreeGrafter"/>
</dbReference>
<feature type="signal peptide" evidence="4">
    <location>
        <begin position="1"/>
        <end position="17"/>
    </location>
</feature>
<organism evidence="6 7">
    <name type="scientific">Saprolegnia diclina (strain VS20)</name>
    <dbReference type="NCBI Taxonomy" id="1156394"/>
    <lineage>
        <taxon>Eukaryota</taxon>
        <taxon>Sar</taxon>
        <taxon>Stramenopiles</taxon>
        <taxon>Oomycota</taxon>
        <taxon>Saprolegniomycetes</taxon>
        <taxon>Saprolegniales</taxon>
        <taxon>Saprolegniaceae</taxon>
        <taxon>Saprolegnia</taxon>
    </lineage>
</organism>
<dbReference type="Gene3D" id="2.60.40.1180">
    <property type="entry name" value="Golgi alpha-mannosidase II"/>
    <property type="match status" value="1"/>
</dbReference>
<evidence type="ECO:0000256" key="3">
    <source>
        <dbReference type="ARBA" id="ARBA00022729"/>
    </source>
</evidence>
<feature type="domain" description="Glycosyl hydrolase family 13 catalytic" evidence="5">
    <location>
        <begin position="602"/>
        <end position="937"/>
    </location>
</feature>
<dbReference type="EMBL" id="JH767132">
    <property type="protein sequence ID" value="EQC42828.1"/>
    <property type="molecule type" value="Genomic_DNA"/>
</dbReference>
<evidence type="ECO:0000256" key="1">
    <source>
        <dbReference type="ARBA" id="ARBA00001913"/>
    </source>
</evidence>
<keyword evidence="3 4" id="KW-0732">Signal</keyword>
<dbReference type="InterPro" id="IPR006047">
    <property type="entry name" value="GH13_cat_dom"/>
</dbReference>
<dbReference type="PANTHER" id="PTHR10357">
    <property type="entry name" value="ALPHA-AMYLASE FAMILY MEMBER"/>
    <property type="match status" value="1"/>
</dbReference>
<keyword evidence="2" id="KW-0479">Metal-binding</keyword>
<comment type="cofactor">
    <cofactor evidence="1">
        <name>Ca(2+)</name>
        <dbReference type="ChEBI" id="CHEBI:29108"/>
    </cofactor>
</comment>
<dbReference type="Gene3D" id="3.20.20.80">
    <property type="entry name" value="Glycosidases"/>
    <property type="match status" value="2"/>
</dbReference>
<dbReference type="AlphaFoldDB" id="T0SBM8"/>
<dbReference type="InParanoid" id="T0SBM8"/>
<proteinExistence type="predicted"/>
<dbReference type="OrthoDB" id="1740265at2759"/>
<dbReference type="eggNOG" id="KOG0471">
    <property type="taxonomic scope" value="Eukaryota"/>
</dbReference>